<keyword evidence="3" id="KW-1185">Reference proteome</keyword>
<evidence type="ECO:0000256" key="2">
    <source>
        <dbReference type="SAM" id="MobiDB-lite"/>
    </source>
</evidence>
<proteinExistence type="inferred from homology"/>
<dbReference type="Proteomes" id="UP000887565">
    <property type="component" value="Unplaced"/>
</dbReference>
<feature type="compositionally biased region" description="Basic and acidic residues" evidence="2">
    <location>
        <begin position="51"/>
        <end position="64"/>
    </location>
</feature>
<dbReference type="Pfam" id="PF14975">
    <property type="entry name" value="DUF4512"/>
    <property type="match status" value="1"/>
</dbReference>
<dbReference type="PANTHER" id="PTHR13456">
    <property type="entry name" value="UPF0729 PROTEIN C18ORF32"/>
    <property type="match status" value="1"/>
</dbReference>
<reference evidence="4" key="1">
    <citation type="submission" date="2022-11" db="UniProtKB">
        <authorList>
            <consortium name="WormBaseParasite"/>
        </authorList>
    </citation>
    <scope>IDENTIFICATION</scope>
</reference>
<name>A0A915KBI8_ROMCU</name>
<dbReference type="AlphaFoldDB" id="A0A915KBI8"/>
<comment type="similarity">
    <text evidence="1">Belongs to the UPF0729 family.</text>
</comment>
<protein>
    <submittedName>
        <fullName evidence="4">Uncharacterized protein</fullName>
    </submittedName>
</protein>
<evidence type="ECO:0000313" key="4">
    <source>
        <dbReference type="WBParaSite" id="nRc.2.0.1.t35456-RA"/>
    </source>
</evidence>
<evidence type="ECO:0000313" key="3">
    <source>
        <dbReference type="Proteomes" id="UP000887565"/>
    </source>
</evidence>
<evidence type="ECO:0000256" key="1">
    <source>
        <dbReference type="ARBA" id="ARBA00007959"/>
    </source>
</evidence>
<accession>A0A915KBI8</accession>
<dbReference type="WBParaSite" id="nRc.2.0.1.t35456-RA">
    <property type="protein sequence ID" value="nRc.2.0.1.t35456-RA"/>
    <property type="gene ID" value="nRc.2.0.1.g35456"/>
</dbReference>
<organism evidence="3 4">
    <name type="scientific">Romanomermis culicivorax</name>
    <name type="common">Nematode worm</name>
    <dbReference type="NCBI Taxonomy" id="13658"/>
    <lineage>
        <taxon>Eukaryota</taxon>
        <taxon>Metazoa</taxon>
        <taxon>Ecdysozoa</taxon>
        <taxon>Nematoda</taxon>
        <taxon>Enoplea</taxon>
        <taxon>Dorylaimia</taxon>
        <taxon>Mermithida</taxon>
        <taxon>Mermithoidea</taxon>
        <taxon>Mermithidae</taxon>
        <taxon>Romanomermis</taxon>
    </lineage>
</organism>
<dbReference type="OMA" id="SCCNDND"/>
<dbReference type="InterPro" id="IPR026776">
    <property type="entry name" value="UPF0729_C18orf32-like"/>
</dbReference>
<feature type="region of interest" description="Disordered" evidence="2">
    <location>
        <begin position="51"/>
        <end position="75"/>
    </location>
</feature>
<dbReference type="PANTHER" id="PTHR13456:SF0">
    <property type="entry name" value="UPF0729 PROTEIN C18ORF32"/>
    <property type="match status" value="1"/>
</dbReference>
<sequence>MVCIPCILIPLFLWIYCKFLQPYVIRLVPRRWRASVDAYLYPTCPLKTEKEPATISENDEKLGKDTLVNDTKKDN</sequence>